<reference evidence="1 2" key="1">
    <citation type="submission" date="2017-07" db="EMBL/GenBank/DDBJ databases">
        <title>Genomes of Fischerella (Mastigocladus) sp. strains.</title>
        <authorList>
            <person name="Miller S.R."/>
        </authorList>
    </citation>
    <scope>NUCLEOTIDE SEQUENCE [LARGE SCALE GENOMIC DNA]</scope>
    <source>
        <strain evidence="1 2">CCMEE 5318</strain>
    </source>
</reference>
<protein>
    <submittedName>
        <fullName evidence="1">Uncharacterized protein</fullName>
    </submittedName>
</protein>
<gene>
    <name evidence="1" type="ORF">CEN46_20205</name>
</gene>
<proteinExistence type="predicted"/>
<dbReference type="AlphaFoldDB" id="A0A2N6L9A5"/>
<comment type="caution">
    <text evidence="1">The sequence shown here is derived from an EMBL/GenBank/DDBJ whole genome shotgun (WGS) entry which is preliminary data.</text>
</comment>
<accession>A0A2N6L9A5</accession>
<dbReference type="RefSeq" id="WP_258001499.1">
    <property type="nucleotide sequence ID" value="NZ_NMQE01000656.1"/>
</dbReference>
<evidence type="ECO:0000313" key="1">
    <source>
        <dbReference type="EMBL" id="PMB18873.1"/>
    </source>
</evidence>
<organism evidence="1 2">
    <name type="scientific">Fischerella thermalis CCMEE 5318</name>
    <dbReference type="NCBI Taxonomy" id="2019666"/>
    <lineage>
        <taxon>Bacteria</taxon>
        <taxon>Bacillati</taxon>
        <taxon>Cyanobacteriota</taxon>
        <taxon>Cyanophyceae</taxon>
        <taxon>Nostocales</taxon>
        <taxon>Hapalosiphonaceae</taxon>
        <taxon>Fischerella</taxon>
    </lineage>
</organism>
<dbReference type="EMBL" id="NMQE01000656">
    <property type="protein sequence ID" value="PMB18873.1"/>
    <property type="molecule type" value="Genomic_DNA"/>
</dbReference>
<sequence>MKIYTAYLKIAKVVWNVDVLKEEVIRVYRASNPEQPQVYRRGEVAEAEEPAVPGWFMSVDDLFV</sequence>
<evidence type="ECO:0000313" key="2">
    <source>
        <dbReference type="Proteomes" id="UP000235081"/>
    </source>
</evidence>
<name>A0A2N6L9A5_9CYAN</name>
<dbReference type="Proteomes" id="UP000235081">
    <property type="component" value="Unassembled WGS sequence"/>
</dbReference>